<sequence>MAKPNARPGAAGATAAKPRSAVAAWFDHHLQSLVASLGRMLRKPWATLLTVGVMAVALALPLGLWLVLENVARLGGTVEQSREVAVFLKQGIDPARVDTLATTLRARADVASVTLRTPEQGLASLREASTGVYADAIAAVDENPLPHVLVVRPRGDERTLADALQALPETDFVQHDAIWRDRLDRWLGFGARLAWVLAALLGLGALLVVGNTVRLDIQSRREEIAVLQSLGATDGFIRRPFLYLGAAYGLTAGALALGLLTAAEFALRQPLRALAESYGSRFALGGVDPLQAGLVLVVAAALGWLGAGVVTGHFLRQTRA</sequence>
<keyword evidence="17" id="KW-1185">Reference proteome</keyword>
<evidence type="ECO:0000256" key="10">
    <source>
        <dbReference type="ARBA" id="ARBA00023136"/>
    </source>
</evidence>
<keyword evidence="10 12" id="KW-0472">Membrane</keyword>
<protein>
    <recommendedName>
        <fullName evidence="4 12">Cell division protein FtsX</fullName>
    </recommendedName>
</protein>
<keyword evidence="7 12" id="KW-0132">Cell division</keyword>
<gene>
    <name evidence="16" type="primary">ftsX</name>
    <name evidence="16" type="ORF">ACFQ0E_03145</name>
</gene>
<evidence type="ECO:0000256" key="13">
    <source>
        <dbReference type="SAM" id="Phobius"/>
    </source>
</evidence>
<dbReference type="InterPro" id="IPR003838">
    <property type="entry name" value="ABC3_permease_C"/>
</dbReference>
<comment type="caution">
    <text evidence="16">The sequence shown here is derived from an EMBL/GenBank/DDBJ whole genome shotgun (WGS) entry which is preliminary data.</text>
</comment>
<evidence type="ECO:0000259" key="14">
    <source>
        <dbReference type="Pfam" id="PF02687"/>
    </source>
</evidence>
<organism evidence="16 17">
    <name type="scientific">Lysobacter brunescens</name>
    <dbReference type="NCBI Taxonomy" id="262323"/>
    <lineage>
        <taxon>Bacteria</taxon>
        <taxon>Pseudomonadati</taxon>
        <taxon>Pseudomonadota</taxon>
        <taxon>Gammaproteobacteria</taxon>
        <taxon>Lysobacterales</taxon>
        <taxon>Lysobacteraceae</taxon>
        <taxon>Lysobacter</taxon>
    </lineage>
</organism>
<dbReference type="InterPro" id="IPR040690">
    <property type="entry name" value="FtsX_ECD"/>
</dbReference>
<evidence type="ECO:0000256" key="4">
    <source>
        <dbReference type="ARBA" id="ARBA00021907"/>
    </source>
</evidence>
<dbReference type="Pfam" id="PF02687">
    <property type="entry name" value="FtsX"/>
    <property type="match status" value="1"/>
</dbReference>
<evidence type="ECO:0000256" key="8">
    <source>
        <dbReference type="ARBA" id="ARBA00022692"/>
    </source>
</evidence>
<dbReference type="InterPro" id="IPR004513">
    <property type="entry name" value="FtsX"/>
</dbReference>
<dbReference type="Gene3D" id="3.30.70.3040">
    <property type="match status" value="1"/>
</dbReference>
<dbReference type="Pfam" id="PF18075">
    <property type="entry name" value="FtsX_ECD"/>
    <property type="match status" value="1"/>
</dbReference>
<comment type="subcellular location">
    <subcellularLocation>
        <location evidence="1">Cell inner membrane</location>
        <topology evidence="1">Multi-pass membrane protein</topology>
    </subcellularLocation>
</comment>
<keyword evidence="9 13" id="KW-1133">Transmembrane helix</keyword>
<dbReference type="PANTHER" id="PTHR47755:SF1">
    <property type="entry name" value="CELL DIVISION PROTEIN FTSX"/>
    <property type="match status" value="1"/>
</dbReference>
<evidence type="ECO:0000313" key="16">
    <source>
        <dbReference type="EMBL" id="MFD0724589.1"/>
    </source>
</evidence>
<comment type="subunit">
    <text evidence="3">Forms a membrane-associated complex with FtsE.</text>
</comment>
<keyword evidence="8 13" id="KW-0812">Transmembrane</keyword>
<feature type="domain" description="ABC3 transporter permease C-terminal" evidence="14">
    <location>
        <begin position="196"/>
        <end position="305"/>
    </location>
</feature>
<name>A0ABW2Y7Q7_9GAMM</name>
<evidence type="ECO:0000256" key="6">
    <source>
        <dbReference type="ARBA" id="ARBA00022519"/>
    </source>
</evidence>
<feature type="transmembrane region" description="Helical" evidence="13">
    <location>
        <begin position="193"/>
        <end position="213"/>
    </location>
</feature>
<evidence type="ECO:0000256" key="9">
    <source>
        <dbReference type="ARBA" id="ARBA00022989"/>
    </source>
</evidence>
<evidence type="ECO:0000256" key="5">
    <source>
        <dbReference type="ARBA" id="ARBA00022475"/>
    </source>
</evidence>
<dbReference type="PIRSF" id="PIRSF003097">
    <property type="entry name" value="FtsX"/>
    <property type="match status" value="1"/>
</dbReference>
<feature type="transmembrane region" description="Helical" evidence="13">
    <location>
        <begin position="45"/>
        <end position="68"/>
    </location>
</feature>
<dbReference type="PANTHER" id="PTHR47755">
    <property type="entry name" value="CELL DIVISION PROTEIN FTSX"/>
    <property type="match status" value="1"/>
</dbReference>
<dbReference type="Proteomes" id="UP001597110">
    <property type="component" value="Unassembled WGS sequence"/>
</dbReference>
<evidence type="ECO:0000256" key="3">
    <source>
        <dbReference type="ARBA" id="ARBA00011160"/>
    </source>
</evidence>
<evidence type="ECO:0000256" key="12">
    <source>
        <dbReference type="PIRNR" id="PIRNR003097"/>
    </source>
</evidence>
<evidence type="ECO:0000256" key="2">
    <source>
        <dbReference type="ARBA" id="ARBA00007379"/>
    </source>
</evidence>
<proteinExistence type="inferred from homology"/>
<keyword evidence="6 12" id="KW-0997">Cell inner membrane</keyword>
<evidence type="ECO:0000256" key="7">
    <source>
        <dbReference type="ARBA" id="ARBA00022618"/>
    </source>
</evidence>
<accession>A0ABW2Y7Q7</accession>
<evidence type="ECO:0000256" key="1">
    <source>
        <dbReference type="ARBA" id="ARBA00004429"/>
    </source>
</evidence>
<feature type="transmembrane region" description="Helical" evidence="13">
    <location>
        <begin position="241"/>
        <end position="263"/>
    </location>
</feature>
<reference evidence="17" key="1">
    <citation type="journal article" date="2019" name="Int. J. Syst. Evol. Microbiol.">
        <title>The Global Catalogue of Microorganisms (GCM) 10K type strain sequencing project: providing services to taxonomists for standard genome sequencing and annotation.</title>
        <authorList>
            <consortium name="The Broad Institute Genomics Platform"/>
            <consortium name="The Broad Institute Genome Sequencing Center for Infectious Disease"/>
            <person name="Wu L."/>
            <person name="Ma J."/>
        </authorList>
    </citation>
    <scope>NUCLEOTIDE SEQUENCE [LARGE SCALE GENOMIC DNA]</scope>
    <source>
        <strain evidence="17">CCUG 55585</strain>
    </source>
</reference>
<evidence type="ECO:0000313" key="17">
    <source>
        <dbReference type="Proteomes" id="UP001597110"/>
    </source>
</evidence>
<evidence type="ECO:0000256" key="11">
    <source>
        <dbReference type="ARBA" id="ARBA00023306"/>
    </source>
</evidence>
<keyword evidence="5 12" id="KW-1003">Cell membrane</keyword>
<dbReference type="NCBIfam" id="TIGR00439">
    <property type="entry name" value="FtsX_Gneg"/>
    <property type="match status" value="1"/>
</dbReference>
<feature type="transmembrane region" description="Helical" evidence="13">
    <location>
        <begin position="292"/>
        <end position="315"/>
    </location>
</feature>
<dbReference type="RefSeq" id="WP_386822242.1">
    <property type="nucleotide sequence ID" value="NZ_JBHTIF010000001.1"/>
</dbReference>
<feature type="domain" description="FtsX extracellular" evidence="15">
    <location>
        <begin position="83"/>
        <end position="169"/>
    </location>
</feature>
<comment type="function">
    <text evidence="12">Part of the ABC transporter FtsEX involved in cellular division.</text>
</comment>
<comment type="similarity">
    <text evidence="2 12">Belongs to the ABC-4 integral membrane protein family. FtsX subfamily.</text>
</comment>
<dbReference type="InterPro" id="IPR047590">
    <property type="entry name" value="FtsX_proteobact-type"/>
</dbReference>
<keyword evidence="11 12" id="KW-0131">Cell cycle</keyword>
<evidence type="ECO:0000259" key="15">
    <source>
        <dbReference type="Pfam" id="PF18075"/>
    </source>
</evidence>
<dbReference type="EMBL" id="JBHTIF010000001">
    <property type="protein sequence ID" value="MFD0724589.1"/>
    <property type="molecule type" value="Genomic_DNA"/>
</dbReference>